<evidence type="ECO:0000256" key="5">
    <source>
        <dbReference type="SAM" id="MobiDB-lite"/>
    </source>
</evidence>
<gene>
    <name evidence="7" type="ORF">Adt_36495</name>
</gene>
<dbReference type="GO" id="GO:0003723">
    <property type="term" value="F:RNA binding"/>
    <property type="evidence" value="ECO:0007669"/>
    <property type="project" value="UniProtKB-KW"/>
</dbReference>
<organism evidence="7 8">
    <name type="scientific">Abeliophyllum distichum</name>
    <dbReference type="NCBI Taxonomy" id="126358"/>
    <lineage>
        <taxon>Eukaryota</taxon>
        <taxon>Viridiplantae</taxon>
        <taxon>Streptophyta</taxon>
        <taxon>Embryophyta</taxon>
        <taxon>Tracheophyta</taxon>
        <taxon>Spermatophyta</taxon>
        <taxon>Magnoliopsida</taxon>
        <taxon>eudicotyledons</taxon>
        <taxon>Gunneridae</taxon>
        <taxon>Pentapetalae</taxon>
        <taxon>asterids</taxon>
        <taxon>lamiids</taxon>
        <taxon>Lamiales</taxon>
        <taxon>Oleaceae</taxon>
        <taxon>Forsythieae</taxon>
        <taxon>Abeliophyllum</taxon>
    </lineage>
</organism>
<evidence type="ECO:0000256" key="1">
    <source>
        <dbReference type="ARBA" id="ARBA00022737"/>
    </source>
</evidence>
<feature type="region of interest" description="Disordered" evidence="5">
    <location>
        <begin position="1"/>
        <end position="21"/>
    </location>
</feature>
<feature type="compositionally biased region" description="Polar residues" evidence="5">
    <location>
        <begin position="1"/>
        <end position="16"/>
    </location>
</feature>
<keyword evidence="3" id="KW-0694">RNA-binding</keyword>
<dbReference type="PROSITE" id="PS50302">
    <property type="entry name" value="PUM"/>
    <property type="match status" value="2"/>
</dbReference>
<dbReference type="PROSITE" id="PS50303">
    <property type="entry name" value="PUM_HD"/>
    <property type="match status" value="1"/>
</dbReference>
<dbReference type="InterPro" id="IPR033133">
    <property type="entry name" value="PUM-HD"/>
</dbReference>
<evidence type="ECO:0000313" key="8">
    <source>
        <dbReference type="Proteomes" id="UP001604336"/>
    </source>
</evidence>
<keyword evidence="2" id="KW-0810">Translation regulation</keyword>
<proteinExistence type="predicted"/>
<evidence type="ECO:0000256" key="4">
    <source>
        <dbReference type="PROSITE-ProRule" id="PRU00317"/>
    </source>
</evidence>
<keyword evidence="8" id="KW-1185">Reference proteome</keyword>
<evidence type="ECO:0000256" key="3">
    <source>
        <dbReference type="ARBA" id="ARBA00022884"/>
    </source>
</evidence>
<dbReference type="PANTHER" id="PTHR12537">
    <property type="entry name" value="RNA BINDING PROTEIN PUMILIO-RELATED"/>
    <property type="match status" value="1"/>
</dbReference>
<protein>
    <submittedName>
        <fullName evidence="7">Pumilio8</fullName>
    </submittedName>
</protein>
<dbReference type="Proteomes" id="UP001604336">
    <property type="component" value="Unassembled WGS sequence"/>
</dbReference>
<comment type="caution">
    <text evidence="7">The sequence shown here is derived from an EMBL/GenBank/DDBJ whole genome shotgun (WGS) entry which is preliminary data.</text>
</comment>
<dbReference type="SMART" id="SM00025">
    <property type="entry name" value="Pumilio"/>
    <property type="match status" value="5"/>
</dbReference>
<feature type="repeat" description="Pumilio" evidence="4">
    <location>
        <begin position="372"/>
        <end position="407"/>
    </location>
</feature>
<evidence type="ECO:0000256" key="2">
    <source>
        <dbReference type="ARBA" id="ARBA00022845"/>
    </source>
</evidence>
<dbReference type="SUPFAM" id="SSF48371">
    <property type="entry name" value="ARM repeat"/>
    <property type="match status" value="1"/>
</dbReference>
<feature type="domain" description="PUM-HD" evidence="6">
    <location>
        <begin position="164"/>
        <end position="511"/>
    </location>
</feature>
<dbReference type="InterPro" id="IPR001313">
    <property type="entry name" value="Pumilio_RNA-bd_rpt"/>
</dbReference>
<dbReference type="Gene3D" id="1.25.10.10">
    <property type="entry name" value="Leucine-rich Repeat Variant"/>
    <property type="match status" value="1"/>
</dbReference>
<name>A0ABD1QHP6_9LAMI</name>
<reference evidence="8" key="1">
    <citation type="submission" date="2024-07" db="EMBL/GenBank/DDBJ databases">
        <title>Two chromosome-level genome assemblies of Korean endemic species Abeliophyllum distichum and Forsythia ovata (Oleaceae).</title>
        <authorList>
            <person name="Jang H."/>
        </authorList>
    </citation>
    <scope>NUCLEOTIDE SEQUENCE [LARGE SCALE GENOMIC DNA]</scope>
</reference>
<feature type="repeat" description="Pumilio" evidence="4">
    <location>
        <begin position="443"/>
        <end position="485"/>
    </location>
</feature>
<dbReference type="GO" id="GO:0006417">
    <property type="term" value="P:regulation of translation"/>
    <property type="evidence" value="ECO:0007669"/>
    <property type="project" value="UniProtKB-KW"/>
</dbReference>
<keyword evidence="1" id="KW-0677">Repeat</keyword>
<evidence type="ECO:0000313" key="7">
    <source>
        <dbReference type="EMBL" id="KAL2475759.1"/>
    </source>
</evidence>
<dbReference type="InterPro" id="IPR011989">
    <property type="entry name" value="ARM-like"/>
</dbReference>
<sequence length="513" mass="57909">MADSTSKTSKNGQANPNDYEGFLTRFGSLRVGKDGVLKGQPATQNPEKDVIDEEQTKRRSDQLLAAQETHEGFSRNPVSDHGNIWGYQNSNNLGNMNSGLGIFTGSENFNDKHIDSSYLSENLGGSRSSSGQRGTNFFYGSSSTSNPANQYNRIPIWHDQIRGIENPGLFSPNEYFKLNNYNQRSFCRLSNQNGSNFYSNAGMQIGSKDLQRGNIQGTGITDTVLLDSIFHLMTHERRHVLFEELIDSCTVNELHSIVSKLCSNIKLFIDAAFCRIGSNSIQKLIKKLKKTPYANTMTKILSSRYYLIMTHEFARHVILQCLNLLDRKSNEILYEYAIYYFQDLARHEVGCRSLNECINSIAGKQRDTLLNRIADVSDFLANDPYGNYVVQHVLELRNNAITKKILCYLQGQFIQLSKTKGGSHVVEKCIETSKFGSGWVVKEIIDCPKTTVRLAQHHFGNFVIQKALLRTKIEKQMNLHEPLVTILEQGSDDLEQTKCGKFVLALLKELQEA</sequence>
<dbReference type="AlphaFoldDB" id="A0ABD1QHP6"/>
<dbReference type="InterPro" id="IPR016024">
    <property type="entry name" value="ARM-type_fold"/>
</dbReference>
<dbReference type="EMBL" id="JBFOLK010000011">
    <property type="protein sequence ID" value="KAL2475759.1"/>
    <property type="molecule type" value="Genomic_DNA"/>
</dbReference>
<feature type="compositionally biased region" description="Basic and acidic residues" evidence="5">
    <location>
        <begin position="46"/>
        <end position="57"/>
    </location>
</feature>
<evidence type="ECO:0000259" key="6">
    <source>
        <dbReference type="PROSITE" id="PS50303"/>
    </source>
</evidence>
<accession>A0ABD1QHP6</accession>
<dbReference type="Pfam" id="PF00806">
    <property type="entry name" value="PUF"/>
    <property type="match status" value="4"/>
</dbReference>
<dbReference type="PANTHER" id="PTHR12537:SF137">
    <property type="entry name" value="PUMILIO HOMOLOG 16-RELATED"/>
    <property type="match status" value="1"/>
</dbReference>
<feature type="region of interest" description="Disordered" evidence="5">
    <location>
        <begin position="33"/>
        <end position="57"/>
    </location>
</feature>